<dbReference type="OrthoDB" id="27975at2759"/>
<feature type="compositionally biased region" description="Polar residues" evidence="4">
    <location>
        <begin position="146"/>
        <end position="164"/>
    </location>
</feature>
<feature type="compositionally biased region" description="Polar residues" evidence="4">
    <location>
        <begin position="1046"/>
        <end position="1066"/>
    </location>
</feature>
<feature type="compositionally biased region" description="Polar residues" evidence="4">
    <location>
        <begin position="60"/>
        <end position="71"/>
    </location>
</feature>
<evidence type="ECO:0000256" key="1">
    <source>
        <dbReference type="ARBA" id="ARBA00022723"/>
    </source>
</evidence>
<protein>
    <recommendedName>
        <fullName evidence="5">SP-RING-type domain-containing protein</fullName>
    </recommendedName>
</protein>
<reference evidence="6 7" key="1">
    <citation type="submission" date="2017-10" db="EMBL/GenBank/DDBJ databases">
        <title>Comparative genomics in systemic dimorphic fungi from Ajellomycetaceae.</title>
        <authorList>
            <person name="Munoz J.F."/>
            <person name="Mcewen J.G."/>
            <person name="Clay O.K."/>
            <person name="Cuomo C.A."/>
        </authorList>
    </citation>
    <scope>NUCLEOTIDE SEQUENCE [LARGE SCALE GENOMIC DNA]</scope>
    <source>
        <strain evidence="6 7">UAMH7299</strain>
    </source>
</reference>
<feature type="region of interest" description="Disordered" evidence="4">
    <location>
        <begin position="1"/>
        <end position="286"/>
    </location>
</feature>
<evidence type="ECO:0000256" key="4">
    <source>
        <dbReference type="SAM" id="MobiDB-lite"/>
    </source>
</evidence>
<evidence type="ECO:0000256" key="3">
    <source>
        <dbReference type="ARBA" id="ARBA00022833"/>
    </source>
</evidence>
<comment type="caution">
    <text evidence="6">The sequence shown here is derived from an EMBL/GenBank/DDBJ whole genome shotgun (WGS) entry which is preliminary data.</text>
</comment>
<feature type="region of interest" description="Disordered" evidence="4">
    <location>
        <begin position="523"/>
        <end position="542"/>
    </location>
</feature>
<evidence type="ECO:0000256" key="2">
    <source>
        <dbReference type="ARBA" id="ARBA00022771"/>
    </source>
</evidence>
<accession>A0A2B7XAC3</accession>
<sequence>MVRPDVHGKTRRSSNVRHVDDVTSSNSTLNAFLGGRRRSWMSESLTERPSNHSKGADATKPNSQTPTSSLRTGPDNPKPVATRRAECLLRTVPETESSPSSTYPLPLSPVATVTTEPSCQHRDSSSPKVPHSQCQTSPKSGPPHALQTTVLPSPEPSNGSTTRPVSEIGMDGDGRRSSVQGTSSPHQAPSPRPNPGGNASVNTTTTVTEAVATSQRTSAPIGLGETSEHSSFADMHRDKRRRVGATGPNPQPTNPPSGPLPGSTTTRNFSDSAATMNNPSIQQGSFSPSVWSGRNFIRLLDFIKPRQDNMEGPRWRLLKSACEAEDWFYLALHQIYCLSSVAYHTCLRIVGFGPPQARGLEFLSLMLVPNADLSREFLAKLAEFPASIDKLVHYQPLYPKVVRQVISFLGHMAVHWTTFENGLKARQYPPLVDELVAQFGITSRTLREVIFIACCCRLGLHYGGAAWMHGYQRIFNKNESLYQERLSRNGSNNPVPVAEMQHQNRWLIESYLLKWKQQQQQRQAAAGNWAGPATPLTSSSQIGPPRAPVILPSSNVPPTLPVQAQMVPVVSQHSPHPHLVPRPSHFIGQNVVVTTGLSNSLQHGQSVSPMAPPNTLAPTVGALSVLPSNTVYNASNQRLVAQQMPTSRPLPIPQPQQYMYTPRRGAFTPQGPTGHSQQGTLHQQEQKFTPLLPLPKSTPTELANPNPLVVGLHQAHLRQVIKFLDSSGTSTDSIHLFQYLQTFAIPPFSIDPSVPLIQWKFPLPPEDFQRLPVKLPSAPHEKDVWGIRDGSRIYQLRCIKVPMAGMKIPEHIWAAADTAWPTAIYIHVNGVEHFVRRKMHNGKDLPLNITGSLKEGPNQVMVTCLHNPIANQKVPYAVALEILDNAEHPRALKSIKTIPMAESLSQIKTKLSGSSTNDDELSVVDPHMTIDLVDPFTARIFEVPARGRLCAHRECFDLETFFSTRLSKVGKNFGMAEEWKCPICGRDARPQSLLIDAFLVDVRSKLGEEKLHDDVRAILVNPDGSWRPKPTIGTSENDTVRRKSTPLRQNTAGAKVETSTPGSASRQGERPDPEVIELD</sequence>
<evidence type="ECO:0000259" key="5">
    <source>
        <dbReference type="Pfam" id="PF02891"/>
    </source>
</evidence>
<keyword evidence="2" id="KW-0863">Zinc-finger</keyword>
<dbReference type="InterPro" id="IPR013083">
    <property type="entry name" value="Znf_RING/FYVE/PHD"/>
</dbReference>
<dbReference type="Gene3D" id="3.30.40.10">
    <property type="entry name" value="Zinc/RING finger domain, C3HC4 (zinc finger)"/>
    <property type="match status" value="1"/>
</dbReference>
<dbReference type="GO" id="GO:0008270">
    <property type="term" value="F:zinc ion binding"/>
    <property type="evidence" value="ECO:0007669"/>
    <property type="project" value="UniProtKB-KW"/>
</dbReference>
<feature type="compositionally biased region" description="Low complexity" evidence="4">
    <location>
        <begin position="94"/>
        <end position="109"/>
    </location>
</feature>
<feature type="compositionally biased region" description="Pro residues" evidence="4">
    <location>
        <begin position="249"/>
        <end position="259"/>
    </location>
</feature>
<gene>
    <name evidence="6" type="ORF">AJ80_08278</name>
</gene>
<feature type="compositionally biased region" description="Polar residues" evidence="4">
    <location>
        <begin position="267"/>
        <end position="286"/>
    </location>
</feature>
<dbReference type="InterPro" id="IPR018527">
    <property type="entry name" value="Rubredoxin_Fe_BS"/>
</dbReference>
<dbReference type="PROSITE" id="PS00202">
    <property type="entry name" value="RUBREDOXIN"/>
    <property type="match status" value="1"/>
</dbReference>
<keyword evidence="3" id="KW-0862">Zinc</keyword>
<feature type="compositionally biased region" description="Polar residues" evidence="4">
    <location>
        <begin position="177"/>
        <end position="187"/>
    </location>
</feature>
<dbReference type="GO" id="GO:0016925">
    <property type="term" value="P:protein sumoylation"/>
    <property type="evidence" value="ECO:0007669"/>
    <property type="project" value="TreeGrafter"/>
</dbReference>
<dbReference type="InterPro" id="IPR004181">
    <property type="entry name" value="Znf_MIZ"/>
</dbReference>
<keyword evidence="7" id="KW-1185">Reference proteome</keyword>
<dbReference type="PANTHER" id="PTHR10782:SF4">
    <property type="entry name" value="TONALLI, ISOFORM E"/>
    <property type="match status" value="1"/>
</dbReference>
<keyword evidence="1" id="KW-0479">Metal-binding</keyword>
<feature type="compositionally biased region" description="Low complexity" evidence="4">
    <location>
        <begin position="198"/>
        <end position="214"/>
    </location>
</feature>
<dbReference type="GO" id="GO:0000785">
    <property type="term" value="C:chromatin"/>
    <property type="evidence" value="ECO:0007669"/>
    <property type="project" value="TreeGrafter"/>
</dbReference>
<dbReference type="PANTHER" id="PTHR10782">
    <property type="entry name" value="ZINC FINGER MIZ DOMAIN-CONTAINING PROTEIN"/>
    <property type="match status" value="1"/>
</dbReference>
<name>A0A2B7XAC3_POLH7</name>
<dbReference type="GO" id="GO:0061665">
    <property type="term" value="F:SUMO ligase activity"/>
    <property type="evidence" value="ECO:0007669"/>
    <property type="project" value="TreeGrafter"/>
</dbReference>
<feature type="domain" description="SP-RING-type" evidence="5">
    <location>
        <begin position="935"/>
        <end position="985"/>
    </location>
</feature>
<dbReference type="AlphaFoldDB" id="A0A2B7XAC3"/>
<evidence type="ECO:0000313" key="6">
    <source>
        <dbReference type="EMBL" id="PGH05830.1"/>
    </source>
</evidence>
<proteinExistence type="predicted"/>
<organism evidence="6 7">
    <name type="scientific">Polytolypa hystricis (strain UAMH7299)</name>
    <dbReference type="NCBI Taxonomy" id="1447883"/>
    <lineage>
        <taxon>Eukaryota</taxon>
        <taxon>Fungi</taxon>
        <taxon>Dikarya</taxon>
        <taxon>Ascomycota</taxon>
        <taxon>Pezizomycotina</taxon>
        <taxon>Eurotiomycetes</taxon>
        <taxon>Eurotiomycetidae</taxon>
        <taxon>Onygenales</taxon>
        <taxon>Onygenales incertae sedis</taxon>
        <taxon>Polytolypa</taxon>
    </lineage>
</organism>
<feature type="compositionally biased region" description="Basic and acidic residues" evidence="4">
    <location>
        <begin position="45"/>
        <end position="57"/>
    </location>
</feature>
<feature type="region of interest" description="Disordered" evidence="4">
    <location>
        <begin position="1022"/>
        <end position="1079"/>
    </location>
</feature>
<dbReference type="EMBL" id="PDNA01000184">
    <property type="protein sequence ID" value="PGH05830.1"/>
    <property type="molecule type" value="Genomic_DNA"/>
</dbReference>
<evidence type="ECO:0000313" key="7">
    <source>
        <dbReference type="Proteomes" id="UP000224634"/>
    </source>
</evidence>
<dbReference type="STRING" id="1447883.A0A2B7XAC3"/>
<dbReference type="Proteomes" id="UP000224634">
    <property type="component" value="Unassembled WGS sequence"/>
</dbReference>
<dbReference type="Pfam" id="PF02891">
    <property type="entry name" value="zf-MIZ"/>
    <property type="match status" value="1"/>
</dbReference>